<accession>A0A0C9X778</accession>
<dbReference type="AlphaFoldDB" id="A0A0C9X778"/>
<organism evidence="1 2">
    <name type="scientific">Laccaria amethystina LaAM-08-1</name>
    <dbReference type="NCBI Taxonomy" id="1095629"/>
    <lineage>
        <taxon>Eukaryota</taxon>
        <taxon>Fungi</taxon>
        <taxon>Dikarya</taxon>
        <taxon>Basidiomycota</taxon>
        <taxon>Agaricomycotina</taxon>
        <taxon>Agaricomycetes</taxon>
        <taxon>Agaricomycetidae</taxon>
        <taxon>Agaricales</taxon>
        <taxon>Agaricineae</taxon>
        <taxon>Hydnangiaceae</taxon>
        <taxon>Laccaria</taxon>
    </lineage>
</organism>
<proteinExistence type="predicted"/>
<evidence type="ECO:0000313" key="1">
    <source>
        <dbReference type="EMBL" id="KIK08030.1"/>
    </source>
</evidence>
<reference evidence="2" key="2">
    <citation type="submission" date="2015-01" db="EMBL/GenBank/DDBJ databases">
        <title>Evolutionary Origins and Diversification of the Mycorrhizal Mutualists.</title>
        <authorList>
            <consortium name="DOE Joint Genome Institute"/>
            <consortium name="Mycorrhizal Genomics Consortium"/>
            <person name="Kohler A."/>
            <person name="Kuo A."/>
            <person name="Nagy L.G."/>
            <person name="Floudas D."/>
            <person name="Copeland A."/>
            <person name="Barry K.W."/>
            <person name="Cichocki N."/>
            <person name="Veneault-Fourrey C."/>
            <person name="LaButti K."/>
            <person name="Lindquist E.A."/>
            <person name="Lipzen A."/>
            <person name="Lundell T."/>
            <person name="Morin E."/>
            <person name="Murat C."/>
            <person name="Riley R."/>
            <person name="Ohm R."/>
            <person name="Sun H."/>
            <person name="Tunlid A."/>
            <person name="Henrissat B."/>
            <person name="Grigoriev I.V."/>
            <person name="Hibbett D.S."/>
            <person name="Martin F."/>
        </authorList>
    </citation>
    <scope>NUCLEOTIDE SEQUENCE [LARGE SCALE GENOMIC DNA]</scope>
    <source>
        <strain evidence="2">LaAM-08-1</strain>
    </source>
</reference>
<evidence type="ECO:0000313" key="2">
    <source>
        <dbReference type="Proteomes" id="UP000054477"/>
    </source>
</evidence>
<gene>
    <name evidence="1" type="ORF">K443DRAFT_608009</name>
</gene>
<keyword evidence="2" id="KW-1185">Reference proteome</keyword>
<protein>
    <submittedName>
        <fullName evidence="1">Uncharacterized protein</fullName>
    </submittedName>
</protein>
<name>A0A0C9X778_9AGAR</name>
<dbReference type="HOGENOM" id="CLU_2722633_0_0_1"/>
<dbReference type="EMBL" id="KN838544">
    <property type="protein sequence ID" value="KIK08030.1"/>
    <property type="molecule type" value="Genomic_DNA"/>
</dbReference>
<dbReference type="Proteomes" id="UP000054477">
    <property type="component" value="Unassembled WGS sequence"/>
</dbReference>
<reference evidence="1 2" key="1">
    <citation type="submission" date="2014-04" db="EMBL/GenBank/DDBJ databases">
        <authorList>
            <consortium name="DOE Joint Genome Institute"/>
            <person name="Kuo A."/>
            <person name="Kohler A."/>
            <person name="Nagy L.G."/>
            <person name="Floudas D."/>
            <person name="Copeland A."/>
            <person name="Barry K.W."/>
            <person name="Cichocki N."/>
            <person name="Veneault-Fourrey C."/>
            <person name="LaButti K."/>
            <person name="Lindquist E.A."/>
            <person name="Lipzen A."/>
            <person name="Lundell T."/>
            <person name="Morin E."/>
            <person name="Murat C."/>
            <person name="Sun H."/>
            <person name="Tunlid A."/>
            <person name="Henrissat B."/>
            <person name="Grigoriev I.V."/>
            <person name="Hibbett D.S."/>
            <person name="Martin F."/>
            <person name="Nordberg H.P."/>
            <person name="Cantor M.N."/>
            <person name="Hua S.X."/>
        </authorList>
    </citation>
    <scope>NUCLEOTIDE SEQUENCE [LARGE SCALE GENOMIC DNA]</scope>
    <source>
        <strain evidence="1 2">LaAM-08-1</strain>
    </source>
</reference>
<sequence length="72" mass="8293">MVRCGRQEGPGGRSRWSRGDYYKRRPDLVKSICCIIHVASNIMMIINWKTKYERIISTIQGDQVIVAAEHLS</sequence>